<dbReference type="EMBL" id="QUMS01000004">
    <property type="protein sequence ID" value="REG06111.1"/>
    <property type="molecule type" value="Genomic_DNA"/>
</dbReference>
<feature type="domain" description="Glycosyltransferase 2-like" evidence="4">
    <location>
        <begin position="5"/>
        <end position="170"/>
    </location>
</feature>
<dbReference type="FunFam" id="3.90.550.10:FF:000122">
    <property type="entry name" value="Dolichol-phosphate mannosyltransferase subunit 1"/>
    <property type="match status" value="1"/>
</dbReference>
<keyword evidence="6" id="KW-1185">Reference proteome</keyword>
<dbReference type="Pfam" id="PF00535">
    <property type="entry name" value="Glycos_transf_2"/>
    <property type="match status" value="1"/>
</dbReference>
<evidence type="ECO:0000256" key="2">
    <source>
        <dbReference type="ARBA" id="ARBA00022676"/>
    </source>
</evidence>
<dbReference type="CDD" id="cd06442">
    <property type="entry name" value="DPM1_like"/>
    <property type="match status" value="1"/>
</dbReference>
<evidence type="ECO:0000256" key="1">
    <source>
        <dbReference type="ARBA" id="ARBA00006739"/>
    </source>
</evidence>
<gene>
    <name evidence="5" type="ORF">DFR64_2540</name>
</gene>
<keyword evidence="3 5" id="KW-0808">Transferase</keyword>
<dbReference type="GO" id="GO:0009247">
    <property type="term" value="P:glycolipid biosynthetic process"/>
    <property type="evidence" value="ECO:0007669"/>
    <property type="project" value="TreeGrafter"/>
</dbReference>
<keyword evidence="2 5" id="KW-0328">Glycosyltransferase</keyword>
<comment type="caution">
    <text evidence="5">The sequence shown here is derived from an EMBL/GenBank/DDBJ whole genome shotgun (WGS) entry which is preliminary data.</text>
</comment>
<dbReference type="Proteomes" id="UP000256388">
    <property type="component" value="Unassembled WGS sequence"/>
</dbReference>
<dbReference type="InterPro" id="IPR001173">
    <property type="entry name" value="Glyco_trans_2-like"/>
</dbReference>
<dbReference type="GO" id="GO:0016020">
    <property type="term" value="C:membrane"/>
    <property type="evidence" value="ECO:0007669"/>
    <property type="project" value="GOC"/>
</dbReference>
<dbReference type="OrthoDB" id="9810303at2"/>
<evidence type="ECO:0000256" key="3">
    <source>
        <dbReference type="ARBA" id="ARBA00022679"/>
    </source>
</evidence>
<dbReference type="Gene3D" id="3.90.550.10">
    <property type="entry name" value="Spore Coat Polysaccharide Biosynthesis Protein SpsA, Chain A"/>
    <property type="match status" value="1"/>
</dbReference>
<dbReference type="PANTHER" id="PTHR43398">
    <property type="entry name" value="DOLICHOL-PHOSPHATE MANNOSYLTRANSFERASE SUBUNIT 1"/>
    <property type="match status" value="1"/>
</dbReference>
<dbReference type="RefSeq" id="WP_116225814.1">
    <property type="nucleotide sequence ID" value="NZ_AP018437.1"/>
</dbReference>
<dbReference type="InterPro" id="IPR029044">
    <property type="entry name" value="Nucleotide-diphossugar_trans"/>
</dbReference>
<proteinExistence type="inferred from homology"/>
<dbReference type="SUPFAM" id="SSF53448">
    <property type="entry name" value="Nucleotide-diphospho-sugar transferases"/>
    <property type="match status" value="1"/>
</dbReference>
<protein>
    <submittedName>
        <fullName evidence="5">Dolichol-phosphate mannosyltransferase</fullName>
    </submittedName>
</protein>
<dbReference type="PANTHER" id="PTHR43398:SF1">
    <property type="entry name" value="DOLICHOL-PHOSPHATE MANNOSYLTRANSFERASE SUBUNIT 1"/>
    <property type="match status" value="1"/>
</dbReference>
<dbReference type="AlphaFoldDB" id="A0A347ZQH8"/>
<accession>A0A347ZQH8</accession>
<organism evidence="5 6">
    <name type="scientific">Pelolinea submarina</name>
    <dbReference type="NCBI Taxonomy" id="913107"/>
    <lineage>
        <taxon>Bacteria</taxon>
        <taxon>Bacillati</taxon>
        <taxon>Chloroflexota</taxon>
        <taxon>Anaerolineae</taxon>
        <taxon>Anaerolineales</taxon>
        <taxon>Anaerolineaceae</taxon>
        <taxon>Pelolinea</taxon>
    </lineage>
</organism>
<evidence type="ECO:0000313" key="5">
    <source>
        <dbReference type="EMBL" id="REG06111.1"/>
    </source>
</evidence>
<dbReference type="InterPro" id="IPR039528">
    <property type="entry name" value="DPM1-like"/>
</dbReference>
<name>A0A347ZQH8_9CHLR</name>
<sequence length="243" mass="27480">MKITLVIPTYNEAENLPNLLKALFSLPLPDLNVLVVDDNSRDGTGEIAEDLKKTYSGKLDVMHRAGKLGLGSAYIQGFAQLLAGDSQAIGQMDADFSHDPAKVVELARALETSDIALGSRYVPGGSLDKDWPYWRKALSTFGNFYARTILHLPIRDTTGGFRLWRRETLEAMPLERVRSNGYIFQVEMAYVAYKLGFHFTEIPIYFAERRFGQSKMSLRIQIEAALRVWSLRGQYRDLKVINK</sequence>
<evidence type="ECO:0000259" key="4">
    <source>
        <dbReference type="Pfam" id="PF00535"/>
    </source>
</evidence>
<comment type="similarity">
    <text evidence="1">Belongs to the glycosyltransferase 2 family.</text>
</comment>
<evidence type="ECO:0000313" key="6">
    <source>
        <dbReference type="Proteomes" id="UP000256388"/>
    </source>
</evidence>
<dbReference type="GO" id="GO:0004582">
    <property type="term" value="F:dolichyl-phosphate beta-D-mannosyltransferase activity"/>
    <property type="evidence" value="ECO:0007669"/>
    <property type="project" value="InterPro"/>
</dbReference>
<reference evidence="5 6" key="1">
    <citation type="submission" date="2018-08" db="EMBL/GenBank/DDBJ databases">
        <title>Genomic Encyclopedia of Type Strains, Phase IV (KMG-IV): sequencing the most valuable type-strain genomes for metagenomic binning, comparative biology and taxonomic classification.</title>
        <authorList>
            <person name="Goeker M."/>
        </authorList>
    </citation>
    <scope>NUCLEOTIDE SEQUENCE [LARGE SCALE GENOMIC DNA]</scope>
    <source>
        <strain evidence="5 6">DSM 23923</strain>
    </source>
</reference>